<dbReference type="PIRSF" id="PIRSF016184">
    <property type="entry name" value="PhzC_PhzF"/>
    <property type="match status" value="1"/>
</dbReference>
<evidence type="ECO:0000313" key="4">
    <source>
        <dbReference type="Proteomes" id="UP000315252"/>
    </source>
</evidence>
<accession>A0A545TTD4</accession>
<dbReference type="EMBL" id="VHSH01000003">
    <property type="protein sequence ID" value="TQV80479.1"/>
    <property type="molecule type" value="Genomic_DNA"/>
</dbReference>
<dbReference type="Gene3D" id="3.10.310.10">
    <property type="entry name" value="Diaminopimelate Epimerase, Chain A, domain 1"/>
    <property type="match status" value="2"/>
</dbReference>
<comment type="similarity">
    <text evidence="1">Belongs to the PhzF family.</text>
</comment>
<dbReference type="InterPro" id="IPR003719">
    <property type="entry name" value="Phenazine_PhzF-like"/>
</dbReference>
<organism evidence="3 4">
    <name type="scientific">Denitrobaculum tricleocarpae</name>
    <dbReference type="NCBI Taxonomy" id="2591009"/>
    <lineage>
        <taxon>Bacteria</taxon>
        <taxon>Pseudomonadati</taxon>
        <taxon>Pseudomonadota</taxon>
        <taxon>Alphaproteobacteria</taxon>
        <taxon>Rhodospirillales</taxon>
        <taxon>Rhodospirillaceae</taxon>
        <taxon>Denitrobaculum</taxon>
    </lineage>
</organism>
<dbReference type="AlphaFoldDB" id="A0A545TTD4"/>
<dbReference type="Proteomes" id="UP000315252">
    <property type="component" value="Unassembled WGS sequence"/>
</dbReference>
<dbReference type="PANTHER" id="PTHR13774:SF32">
    <property type="entry name" value="ANTISENSE-ENHANCING SEQUENCE 1"/>
    <property type="match status" value="1"/>
</dbReference>
<dbReference type="OrthoDB" id="9788221at2"/>
<comment type="caution">
    <text evidence="3">The sequence shown here is derived from an EMBL/GenBank/DDBJ whole genome shotgun (WGS) entry which is preliminary data.</text>
</comment>
<dbReference type="PANTHER" id="PTHR13774">
    <property type="entry name" value="PHENAZINE BIOSYNTHESIS PROTEIN"/>
    <property type="match status" value="1"/>
</dbReference>
<evidence type="ECO:0000256" key="1">
    <source>
        <dbReference type="ARBA" id="ARBA00008270"/>
    </source>
</evidence>
<name>A0A545TTD4_9PROT</name>
<protein>
    <submittedName>
        <fullName evidence="3">PhzF family phenazine biosynthesis protein</fullName>
    </submittedName>
</protein>
<proteinExistence type="inferred from homology"/>
<keyword evidence="4" id="KW-1185">Reference proteome</keyword>
<reference evidence="3 4" key="1">
    <citation type="submission" date="2019-06" db="EMBL/GenBank/DDBJ databases">
        <title>Whole genome sequence for Rhodospirillaceae sp. R148.</title>
        <authorList>
            <person name="Wang G."/>
        </authorList>
    </citation>
    <scope>NUCLEOTIDE SEQUENCE [LARGE SCALE GENOMIC DNA]</scope>
    <source>
        <strain evidence="3 4">R148</strain>
    </source>
</reference>
<dbReference type="GO" id="GO:0005737">
    <property type="term" value="C:cytoplasm"/>
    <property type="evidence" value="ECO:0007669"/>
    <property type="project" value="TreeGrafter"/>
</dbReference>
<evidence type="ECO:0000313" key="3">
    <source>
        <dbReference type="EMBL" id="TQV80479.1"/>
    </source>
</evidence>
<dbReference type="RefSeq" id="WP_142896193.1">
    <property type="nucleotide sequence ID" value="NZ_ML660054.1"/>
</dbReference>
<dbReference type="Pfam" id="PF02567">
    <property type="entry name" value="PhzC-PhzF"/>
    <property type="match status" value="1"/>
</dbReference>
<feature type="active site" evidence="2">
    <location>
        <position position="47"/>
    </location>
</feature>
<dbReference type="SUPFAM" id="SSF54506">
    <property type="entry name" value="Diaminopimelate epimerase-like"/>
    <property type="match status" value="1"/>
</dbReference>
<gene>
    <name evidence="3" type="ORF">FKG95_09890</name>
</gene>
<sequence>MLEVPYVVVDVFTEKQFGGNQLAVITDARGLETSQMQQIAAEFNFAETTFVLPPEDPANAAQVRIFTRAQEVPFAGHPNVGTAYVLARQADVFGARPGQAMRFEEKAGLVDVALIEGKEGVRGAEITAPQELAVGNPIDPAAIAACIGLEPSEILLENHVPVSVSVGLPFYAAEVSLASLAKTRAHFDAFSTAARSYGFVDLSGRFSAFVYARLGQGIARLQARMFAPLSGNFEDPATGSASAALGAYLATLDPQADGVIEIDIAQGVEMGRPSKIGLRVIKEGGRAVEVKISGHCVQIMQGLLRIQ</sequence>
<dbReference type="NCBIfam" id="TIGR00654">
    <property type="entry name" value="PhzF_family"/>
    <property type="match status" value="1"/>
</dbReference>
<dbReference type="GO" id="GO:0016853">
    <property type="term" value="F:isomerase activity"/>
    <property type="evidence" value="ECO:0007669"/>
    <property type="project" value="TreeGrafter"/>
</dbReference>
<evidence type="ECO:0000256" key="2">
    <source>
        <dbReference type="PIRSR" id="PIRSR016184-1"/>
    </source>
</evidence>